<dbReference type="Proteomes" id="UP000237104">
    <property type="component" value="Unassembled WGS sequence"/>
</dbReference>
<name>A0A2S3Z879_9MICO</name>
<evidence type="ECO:0000313" key="2">
    <source>
        <dbReference type="Proteomes" id="UP000237104"/>
    </source>
</evidence>
<accession>A0A2S3Z879</accession>
<dbReference type="AlphaFoldDB" id="A0A2S3Z879"/>
<reference evidence="1 2" key="1">
    <citation type="submission" date="2018-01" db="EMBL/GenBank/DDBJ databases">
        <title>Cryobacterium sp. nov., from glaciers in China.</title>
        <authorList>
            <person name="Liu Q."/>
            <person name="Xin Y.-H."/>
        </authorList>
    </citation>
    <scope>NUCLEOTIDE SEQUENCE [LARGE SCALE GENOMIC DNA]</scope>
    <source>
        <strain evidence="1 2">TMB1-8</strain>
    </source>
</reference>
<gene>
    <name evidence="1" type="ORF">C3B59_13740</name>
</gene>
<dbReference type="EMBL" id="PPXF01000058">
    <property type="protein sequence ID" value="POH61672.1"/>
    <property type="molecule type" value="Genomic_DNA"/>
</dbReference>
<dbReference type="RefSeq" id="WP_103431833.1">
    <property type="nucleotide sequence ID" value="NZ_PPXF01000058.1"/>
</dbReference>
<organism evidence="1 2">
    <name type="scientific">Cryobacterium zongtaii</name>
    <dbReference type="NCBI Taxonomy" id="1259217"/>
    <lineage>
        <taxon>Bacteria</taxon>
        <taxon>Bacillati</taxon>
        <taxon>Actinomycetota</taxon>
        <taxon>Actinomycetes</taxon>
        <taxon>Micrococcales</taxon>
        <taxon>Microbacteriaceae</taxon>
        <taxon>Cryobacterium</taxon>
    </lineage>
</organism>
<comment type="caution">
    <text evidence="1">The sequence shown here is derived from an EMBL/GenBank/DDBJ whole genome shotgun (WGS) entry which is preliminary data.</text>
</comment>
<dbReference type="OrthoDB" id="4936315at2"/>
<protein>
    <submittedName>
        <fullName evidence="1">Uncharacterized protein</fullName>
    </submittedName>
</protein>
<evidence type="ECO:0000313" key="1">
    <source>
        <dbReference type="EMBL" id="POH61672.1"/>
    </source>
</evidence>
<proteinExistence type="predicted"/>
<sequence length="145" mass="15855">MFRIERAASASDHKIIDDERGVWIQFLRSRGKSSGGAFKLVVGETVIPFETERDYIEDADGAAHVLTRFFAFGLSPAASVRGIASNVITSPVERRTYKLLATEALLLFGDTYNGDSKPEGYSRVELDGVIYTLASFGYVSGATSY</sequence>